<dbReference type="OrthoDB" id="9791143at2"/>
<sequence length="156" mass="17546">MKHKSNQDSVCPIARSMDVVGEWWSLLIVRDAMLGVKRFSEFERRLGMAKNILATRLKRLVEAGVLRVVPASDGSAYREYELTEKGEALLPAMVALRQWGERFMFGSGDEHSVLLDAKERKPLAEMVVRSEDGRELGLGDVELVMPRGDRAVESRS</sequence>
<gene>
    <name evidence="5" type="ORF">BDD14_3130</name>
</gene>
<keyword evidence="3" id="KW-0804">Transcription</keyword>
<dbReference type="Proteomes" id="UP000292958">
    <property type="component" value="Unassembled WGS sequence"/>
</dbReference>
<feature type="domain" description="HTH hxlR-type" evidence="4">
    <location>
        <begin position="11"/>
        <end position="108"/>
    </location>
</feature>
<dbReference type="PANTHER" id="PTHR33204">
    <property type="entry name" value="TRANSCRIPTIONAL REGULATOR, MARR FAMILY"/>
    <property type="match status" value="1"/>
</dbReference>
<dbReference type="Pfam" id="PF01638">
    <property type="entry name" value="HxlR"/>
    <property type="match status" value="1"/>
</dbReference>
<dbReference type="SUPFAM" id="SSF46785">
    <property type="entry name" value="Winged helix' DNA-binding domain"/>
    <property type="match status" value="1"/>
</dbReference>
<evidence type="ECO:0000256" key="3">
    <source>
        <dbReference type="ARBA" id="ARBA00023163"/>
    </source>
</evidence>
<keyword evidence="2" id="KW-0238">DNA-binding</keyword>
<dbReference type="Gene3D" id="1.10.10.10">
    <property type="entry name" value="Winged helix-like DNA-binding domain superfamily/Winged helix DNA-binding domain"/>
    <property type="match status" value="1"/>
</dbReference>
<evidence type="ECO:0000313" key="5">
    <source>
        <dbReference type="EMBL" id="RZU41605.1"/>
    </source>
</evidence>
<keyword evidence="1" id="KW-0805">Transcription regulation</keyword>
<dbReference type="GO" id="GO:0003677">
    <property type="term" value="F:DNA binding"/>
    <property type="evidence" value="ECO:0007669"/>
    <property type="project" value="UniProtKB-KW"/>
</dbReference>
<dbReference type="PROSITE" id="PS51118">
    <property type="entry name" value="HTH_HXLR"/>
    <property type="match status" value="1"/>
</dbReference>
<dbReference type="RefSeq" id="WP_130419494.1">
    <property type="nucleotide sequence ID" value="NZ_SHKW01000001.1"/>
</dbReference>
<reference evidence="5 6" key="1">
    <citation type="submission" date="2019-02" db="EMBL/GenBank/DDBJ databases">
        <title>Genomic Encyclopedia of Archaeal and Bacterial Type Strains, Phase II (KMG-II): from individual species to whole genera.</title>
        <authorList>
            <person name="Goeker M."/>
        </authorList>
    </citation>
    <scope>NUCLEOTIDE SEQUENCE [LARGE SCALE GENOMIC DNA]</scope>
    <source>
        <strain evidence="5 6">DSM 18101</strain>
    </source>
</reference>
<name>A0A4Q7YWZ0_9BACT</name>
<evidence type="ECO:0000313" key="6">
    <source>
        <dbReference type="Proteomes" id="UP000292958"/>
    </source>
</evidence>
<dbReference type="InterPro" id="IPR036388">
    <property type="entry name" value="WH-like_DNA-bd_sf"/>
</dbReference>
<dbReference type="AlphaFoldDB" id="A0A4Q7YWZ0"/>
<keyword evidence="6" id="KW-1185">Reference proteome</keyword>
<evidence type="ECO:0000259" key="4">
    <source>
        <dbReference type="PROSITE" id="PS51118"/>
    </source>
</evidence>
<evidence type="ECO:0000256" key="2">
    <source>
        <dbReference type="ARBA" id="ARBA00023125"/>
    </source>
</evidence>
<dbReference type="PANTHER" id="PTHR33204:SF18">
    <property type="entry name" value="TRANSCRIPTIONAL REGULATORY PROTEIN"/>
    <property type="match status" value="1"/>
</dbReference>
<protein>
    <submittedName>
        <fullName evidence="5">HxlR family transcriptional regulator</fullName>
    </submittedName>
</protein>
<comment type="caution">
    <text evidence="5">The sequence shown here is derived from an EMBL/GenBank/DDBJ whole genome shotgun (WGS) entry which is preliminary data.</text>
</comment>
<accession>A0A4Q7YWZ0</accession>
<dbReference type="EMBL" id="SHKW01000001">
    <property type="protein sequence ID" value="RZU41605.1"/>
    <property type="molecule type" value="Genomic_DNA"/>
</dbReference>
<organism evidence="5 6">
    <name type="scientific">Edaphobacter modestus</name>
    <dbReference type="NCBI Taxonomy" id="388466"/>
    <lineage>
        <taxon>Bacteria</taxon>
        <taxon>Pseudomonadati</taxon>
        <taxon>Acidobacteriota</taxon>
        <taxon>Terriglobia</taxon>
        <taxon>Terriglobales</taxon>
        <taxon>Acidobacteriaceae</taxon>
        <taxon>Edaphobacter</taxon>
    </lineage>
</organism>
<dbReference type="InterPro" id="IPR036390">
    <property type="entry name" value="WH_DNA-bd_sf"/>
</dbReference>
<evidence type="ECO:0000256" key="1">
    <source>
        <dbReference type="ARBA" id="ARBA00023015"/>
    </source>
</evidence>
<dbReference type="InterPro" id="IPR002577">
    <property type="entry name" value="HTH_HxlR"/>
</dbReference>
<proteinExistence type="predicted"/>